<dbReference type="EMBL" id="JNAH01000008">
    <property type="protein sequence ID" value="KGF85725.1"/>
    <property type="molecule type" value="Genomic_DNA"/>
</dbReference>
<keyword evidence="2" id="KW-0812">Transmembrane</keyword>
<organism evidence="3 4">
    <name type="scientific">Prochlorococcus marinus str. GP2</name>
    <dbReference type="NCBI Taxonomy" id="59925"/>
    <lineage>
        <taxon>Bacteria</taxon>
        <taxon>Bacillati</taxon>
        <taxon>Cyanobacteriota</taxon>
        <taxon>Cyanophyceae</taxon>
        <taxon>Synechococcales</taxon>
        <taxon>Prochlorococcaceae</taxon>
        <taxon>Prochlorococcus</taxon>
    </lineage>
</organism>
<dbReference type="SMART" id="SM00028">
    <property type="entry name" value="TPR"/>
    <property type="match status" value="3"/>
</dbReference>
<accession>A0A0A1Z8A4</accession>
<reference evidence="4" key="1">
    <citation type="journal article" date="2014" name="Sci. Data">
        <title>Genomes of diverse isolates of the marine cyanobacterium Prochlorococcus.</title>
        <authorList>
            <person name="Biller S."/>
            <person name="Berube P."/>
            <person name="Thompson J."/>
            <person name="Kelly L."/>
            <person name="Roggensack S."/>
            <person name="Awad L."/>
            <person name="Roache-Johnson K."/>
            <person name="Ding H."/>
            <person name="Giovannoni S.J."/>
            <person name="Moore L.R."/>
            <person name="Chisholm S.W."/>
        </authorList>
    </citation>
    <scope>NUCLEOTIDE SEQUENCE [LARGE SCALE GENOMIC DNA]</scope>
    <source>
        <strain evidence="4">GP2</strain>
    </source>
</reference>
<keyword evidence="2" id="KW-1133">Transmembrane helix</keyword>
<sequence>MEISSFQSYLIILFVVLIIISIFVFRQFLKTRSEELNLVKFEQKGLDSLTQATELYEFGSIQIKKRLYSEATKTFLKAIENYENEPDEAKAIINNALGFSYAAQNEFKKAIKHYNFAIKSLPEYPIALNNLASAQQRLLEYDLAYATYQKVLVIDPKNKTAIKKSKELEKRNNYKPYKGIKDKGF</sequence>
<keyword evidence="2" id="KW-0472">Membrane</keyword>
<evidence type="ECO:0000256" key="2">
    <source>
        <dbReference type="SAM" id="Phobius"/>
    </source>
</evidence>
<dbReference type="Proteomes" id="UP000030598">
    <property type="component" value="Unassembled WGS sequence"/>
</dbReference>
<evidence type="ECO:0000313" key="4">
    <source>
        <dbReference type="Proteomes" id="UP000030598"/>
    </source>
</evidence>
<dbReference type="STRING" id="59925.EU91_1828"/>
<dbReference type="InterPro" id="IPR019734">
    <property type="entry name" value="TPR_rpt"/>
</dbReference>
<evidence type="ECO:0000313" key="3">
    <source>
        <dbReference type="EMBL" id="KGF85725.1"/>
    </source>
</evidence>
<dbReference type="InterPro" id="IPR011990">
    <property type="entry name" value="TPR-like_helical_dom_sf"/>
</dbReference>
<comment type="caution">
    <text evidence="3">The sequence shown here is derived from an EMBL/GenBank/DDBJ whole genome shotgun (WGS) entry which is preliminary data.</text>
</comment>
<dbReference type="PROSITE" id="PS50005">
    <property type="entry name" value="TPR"/>
    <property type="match status" value="2"/>
</dbReference>
<feature type="repeat" description="TPR" evidence="1">
    <location>
        <begin position="91"/>
        <end position="124"/>
    </location>
</feature>
<proteinExistence type="predicted"/>
<protein>
    <submittedName>
        <fullName evidence="3">Photosystem I assembly related protein Ycf37</fullName>
    </submittedName>
</protein>
<dbReference type="SUPFAM" id="SSF48452">
    <property type="entry name" value="TPR-like"/>
    <property type="match status" value="1"/>
</dbReference>
<dbReference type="OrthoDB" id="485055at2"/>
<dbReference type="Gene3D" id="1.25.40.10">
    <property type="entry name" value="Tetratricopeptide repeat domain"/>
    <property type="match status" value="1"/>
</dbReference>
<dbReference type="AlphaFoldDB" id="A0A0A1Z8A4"/>
<dbReference type="RefSeq" id="WP_032525169.1">
    <property type="nucleotide sequence ID" value="NZ_CP138934.1"/>
</dbReference>
<name>A0A0A1Z8A4_PROMR</name>
<gene>
    <name evidence="3" type="ORF">EU91_1828</name>
</gene>
<evidence type="ECO:0000256" key="1">
    <source>
        <dbReference type="PROSITE-ProRule" id="PRU00339"/>
    </source>
</evidence>
<feature type="transmembrane region" description="Helical" evidence="2">
    <location>
        <begin position="6"/>
        <end position="25"/>
    </location>
</feature>
<feature type="repeat" description="TPR" evidence="1">
    <location>
        <begin position="125"/>
        <end position="158"/>
    </location>
</feature>
<dbReference type="eggNOG" id="COG0457">
    <property type="taxonomic scope" value="Bacteria"/>
</dbReference>
<keyword evidence="1" id="KW-0802">TPR repeat</keyword>